<dbReference type="InterPro" id="IPR035919">
    <property type="entry name" value="EAL_sf"/>
</dbReference>
<evidence type="ECO:0000313" key="3">
    <source>
        <dbReference type="Proteomes" id="UP000199163"/>
    </source>
</evidence>
<evidence type="ECO:0000259" key="1">
    <source>
        <dbReference type="PROSITE" id="PS50883"/>
    </source>
</evidence>
<dbReference type="Gene3D" id="3.20.20.450">
    <property type="entry name" value="EAL domain"/>
    <property type="match status" value="1"/>
</dbReference>
<dbReference type="Pfam" id="PF00563">
    <property type="entry name" value="EAL"/>
    <property type="match status" value="1"/>
</dbReference>
<dbReference type="InterPro" id="IPR001633">
    <property type="entry name" value="EAL_dom"/>
</dbReference>
<evidence type="ECO:0000313" key="2">
    <source>
        <dbReference type="EMBL" id="SDH78285.1"/>
    </source>
</evidence>
<reference evidence="2 3" key="1">
    <citation type="submission" date="2016-10" db="EMBL/GenBank/DDBJ databases">
        <authorList>
            <person name="de Groot N.N."/>
        </authorList>
    </citation>
    <scope>NUCLEOTIDE SEQUENCE [LARGE SCALE GENOMIC DNA]</scope>
    <source>
        <strain evidence="2 3">DSM 21632</strain>
    </source>
</reference>
<keyword evidence="3" id="KW-1185">Reference proteome</keyword>
<dbReference type="PANTHER" id="PTHR33121:SF76">
    <property type="entry name" value="SIGNALING PROTEIN"/>
    <property type="match status" value="1"/>
</dbReference>
<dbReference type="InterPro" id="IPR011009">
    <property type="entry name" value="Kinase-like_dom_sf"/>
</dbReference>
<dbReference type="STRING" id="568899.SAMN05192534_11183"/>
<dbReference type="Proteomes" id="UP000199163">
    <property type="component" value="Unassembled WGS sequence"/>
</dbReference>
<proteinExistence type="predicted"/>
<organism evidence="2 3">
    <name type="scientific">Alteribacillus persepolensis</name>
    <dbReference type="NCBI Taxonomy" id="568899"/>
    <lineage>
        <taxon>Bacteria</taxon>
        <taxon>Bacillati</taxon>
        <taxon>Bacillota</taxon>
        <taxon>Bacilli</taxon>
        <taxon>Bacillales</taxon>
        <taxon>Bacillaceae</taxon>
        <taxon>Alteribacillus</taxon>
    </lineage>
</organism>
<dbReference type="CDD" id="cd01948">
    <property type="entry name" value="EAL"/>
    <property type="match status" value="1"/>
</dbReference>
<dbReference type="EMBL" id="FNDK01000011">
    <property type="protein sequence ID" value="SDH78285.1"/>
    <property type="molecule type" value="Genomic_DNA"/>
</dbReference>
<dbReference type="GO" id="GO:0071111">
    <property type="term" value="F:cyclic-guanylate-specific phosphodiesterase activity"/>
    <property type="evidence" value="ECO:0007669"/>
    <property type="project" value="InterPro"/>
</dbReference>
<feature type="domain" description="EAL" evidence="1">
    <location>
        <begin position="395"/>
        <end position="637"/>
    </location>
</feature>
<name>A0A1G8F882_9BACI</name>
<dbReference type="RefSeq" id="WP_175487466.1">
    <property type="nucleotide sequence ID" value="NZ_FNDK01000011.1"/>
</dbReference>
<dbReference type="InterPro" id="IPR050706">
    <property type="entry name" value="Cyclic-di-GMP_PDE-like"/>
</dbReference>
<gene>
    <name evidence="2" type="ORF">SAMN05192534_11183</name>
</gene>
<dbReference type="AlphaFoldDB" id="A0A1G8F882"/>
<accession>A0A1G8F882</accession>
<dbReference type="PROSITE" id="PS50883">
    <property type="entry name" value="EAL"/>
    <property type="match status" value="1"/>
</dbReference>
<dbReference type="SUPFAM" id="SSF56112">
    <property type="entry name" value="Protein kinase-like (PK-like)"/>
    <property type="match status" value="1"/>
</dbReference>
<dbReference type="SUPFAM" id="SSF141868">
    <property type="entry name" value="EAL domain-like"/>
    <property type="match status" value="1"/>
</dbReference>
<protein>
    <submittedName>
        <fullName evidence="2">EAL domain, c-di-GMP-specific phosphodiesterase class I (Or its enzymatically inactive variant)</fullName>
    </submittedName>
</protein>
<dbReference type="SMART" id="SM00052">
    <property type="entry name" value="EAL"/>
    <property type="match status" value="1"/>
</dbReference>
<sequence>MPYEKEQEFLDRFHFDPKPRRVISPLTDGKSAAQVYIVRMKRSTAVVKIEKQKNNEAIEAEIHNKARNVIANRNNLASFIPEIIDYKTVDDWHGVLYQFAGNSKSYTINSALMEENDEYLESVMPLLSKFIYNWNEEHDDKSMKPFHLVKQTMGYRFMDDKLLNAFSELNVSTDDNFITFHESGMIFPNPAKFFTHESLWQDTWIECTIADSHGDFHGNNIIVLNEQSFSVIDFAEYQTDTNIFYDERYLELHVLMDSLSFQTEGERQFWHQLCSGLTGKLHEDPYIPNMKGSLILRTFFTAIRRALRDEFADEHFLSLCEPSYYLAGVAAGLNVVRKTPDPLKKFAAFIYTAYNLQAAITHEEVDLDLPNEQGTPLHWPKPLSASDYLLEEDIYSKKVNRLFDIINNRDLTFAVQPIVHLQTGKVEAVEFLCRDPKEILMPDEIFQIARNQHKLSSLTILGCEKLVTKVDAVKPFIHKGIFVNLEADLTLPVLEQSIKKLLSSKEQVVIEVTEYERKALAYVWRGMADEEGFSIAIDDFGRKQSSMEEVSTMKPDYIKVVIDDINTYGPAAIKHYMEQHKESSSYPFEQLEFVVEKIEHADHIKQAVNAGMQYGQGYYFSRPCLIDEVPVEEWLEGFYSKLIPSTS</sequence>
<dbReference type="PANTHER" id="PTHR33121">
    <property type="entry name" value="CYCLIC DI-GMP PHOSPHODIESTERASE PDEF"/>
    <property type="match status" value="1"/>
</dbReference>